<comment type="caution">
    <text evidence="1">The sequence shown here is derived from an EMBL/GenBank/DDBJ whole genome shotgun (WGS) entry which is preliminary data.</text>
</comment>
<evidence type="ECO:0000313" key="1">
    <source>
        <dbReference type="EMBL" id="KAJ8669061.1"/>
    </source>
</evidence>
<gene>
    <name evidence="1" type="ORF">QAD02_000320</name>
</gene>
<dbReference type="Proteomes" id="UP001239111">
    <property type="component" value="Chromosome 3"/>
</dbReference>
<organism evidence="1 2">
    <name type="scientific">Eretmocerus hayati</name>
    <dbReference type="NCBI Taxonomy" id="131215"/>
    <lineage>
        <taxon>Eukaryota</taxon>
        <taxon>Metazoa</taxon>
        <taxon>Ecdysozoa</taxon>
        <taxon>Arthropoda</taxon>
        <taxon>Hexapoda</taxon>
        <taxon>Insecta</taxon>
        <taxon>Pterygota</taxon>
        <taxon>Neoptera</taxon>
        <taxon>Endopterygota</taxon>
        <taxon>Hymenoptera</taxon>
        <taxon>Apocrita</taxon>
        <taxon>Proctotrupomorpha</taxon>
        <taxon>Chalcidoidea</taxon>
        <taxon>Aphelinidae</taxon>
        <taxon>Aphelininae</taxon>
        <taxon>Eretmocerus</taxon>
    </lineage>
</organism>
<keyword evidence="2" id="KW-1185">Reference proteome</keyword>
<proteinExistence type="predicted"/>
<protein>
    <submittedName>
        <fullName evidence="1">Uncharacterized protein</fullName>
    </submittedName>
</protein>
<evidence type="ECO:0000313" key="2">
    <source>
        <dbReference type="Proteomes" id="UP001239111"/>
    </source>
</evidence>
<name>A0ACC2NDT9_9HYME</name>
<sequence>MNSVCFCEWIAPHDPFLCTYKTLKDSMDYEQKLVDLIRESSLSDTNIKLTDRDSGSSCTPSTRQPGSCATGSSSKSEDNCFYGEERISNNECYKRCSDFSRVSRVSIKKGFCSNGQCRCKYYKYGICLSKKLKSLEKREERETFRRLDVLANEIIAEGNNRLTREGLGLPCRRYSNPYHEM</sequence>
<accession>A0ACC2NDT9</accession>
<reference evidence="1" key="1">
    <citation type="submission" date="2023-04" db="EMBL/GenBank/DDBJ databases">
        <title>A chromosome-level genome assembly of the parasitoid wasp Eretmocerus hayati.</title>
        <authorList>
            <person name="Zhong Y."/>
            <person name="Liu S."/>
            <person name="Liu Y."/>
        </authorList>
    </citation>
    <scope>NUCLEOTIDE SEQUENCE</scope>
    <source>
        <strain evidence="1">ZJU_SS_LIU_2023</strain>
    </source>
</reference>
<dbReference type="EMBL" id="CM056743">
    <property type="protein sequence ID" value="KAJ8669061.1"/>
    <property type="molecule type" value="Genomic_DNA"/>
</dbReference>